<dbReference type="PANTHER" id="PTHR23537:SF1">
    <property type="entry name" value="SUGAR TRANSPORTER"/>
    <property type="match status" value="1"/>
</dbReference>
<evidence type="ECO:0000256" key="2">
    <source>
        <dbReference type="ARBA" id="ARBA00022989"/>
    </source>
</evidence>
<organism evidence="6 7">
    <name type="scientific">Fulvimarina manganoxydans</name>
    <dbReference type="NCBI Taxonomy" id="937218"/>
    <lineage>
        <taxon>Bacteria</taxon>
        <taxon>Pseudomonadati</taxon>
        <taxon>Pseudomonadota</taxon>
        <taxon>Alphaproteobacteria</taxon>
        <taxon>Hyphomicrobiales</taxon>
        <taxon>Aurantimonadaceae</taxon>
        <taxon>Fulvimarina</taxon>
    </lineage>
</organism>
<dbReference type="InterPro" id="IPR020846">
    <property type="entry name" value="MFS_dom"/>
</dbReference>
<evidence type="ECO:0000256" key="3">
    <source>
        <dbReference type="ARBA" id="ARBA00023136"/>
    </source>
</evidence>
<keyword evidence="1 4" id="KW-0812">Transmembrane</keyword>
<feature type="transmembrane region" description="Helical" evidence="4">
    <location>
        <begin position="243"/>
        <end position="260"/>
    </location>
</feature>
<evidence type="ECO:0000256" key="1">
    <source>
        <dbReference type="ARBA" id="ARBA00022692"/>
    </source>
</evidence>
<dbReference type="RefSeq" id="WP_084409766.1">
    <property type="nucleotide sequence ID" value="NZ_FWXR01000006.1"/>
</dbReference>
<gene>
    <name evidence="6" type="ORF">SAMN06297251_106115</name>
</gene>
<dbReference type="PROSITE" id="PS50850">
    <property type="entry name" value="MFS"/>
    <property type="match status" value="1"/>
</dbReference>
<sequence length="386" mass="40140">MHPTTRLLLGASLTLALVMGVGRFLYTPLLPLMQREFGFGADIAGLIASANFAGYLAGSLLSSFTSHGKARLMAFRVGLFASVATTLLMGMSDELAGWLILRAISGAASAFAMISAAGMTAEALSRIDEEGRLAWVFGGVGSGIAVSGLIVHFGVDHLDASSLWLLVGAISAALMPIALALVGDRQLPRRDTIAKRIRRVARPLPFWPLFVNYTCEGLGYSVFATFIVALIKARPGIEALGDFVWIIVGLAGLPSCLIWMRLAERIGFSTALACAYVAQIVGVALPVLFEAPIAAVIAAILFGGTFLAITLLTLPLGRKGLGGRGFAVLTAGFGLGQMTGPLIAGWLVAGAADYSTPMLGSAGVLAFGLLALVYAIRTRQDAAPAS</sequence>
<keyword evidence="7" id="KW-1185">Reference proteome</keyword>
<proteinExistence type="predicted"/>
<dbReference type="Gene3D" id="1.20.1250.20">
    <property type="entry name" value="MFS general substrate transporter like domains"/>
    <property type="match status" value="1"/>
</dbReference>
<keyword evidence="2 4" id="KW-1133">Transmembrane helix</keyword>
<evidence type="ECO:0000259" key="5">
    <source>
        <dbReference type="PROSITE" id="PS50850"/>
    </source>
</evidence>
<dbReference type="GO" id="GO:0022857">
    <property type="term" value="F:transmembrane transporter activity"/>
    <property type="evidence" value="ECO:0007669"/>
    <property type="project" value="InterPro"/>
</dbReference>
<feature type="transmembrane region" description="Helical" evidence="4">
    <location>
        <begin position="39"/>
        <end position="61"/>
    </location>
</feature>
<feature type="transmembrane region" description="Helical" evidence="4">
    <location>
        <begin position="354"/>
        <end position="376"/>
    </location>
</feature>
<dbReference type="Pfam" id="PF06779">
    <property type="entry name" value="MFS_4"/>
    <property type="match status" value="1"/>
</dbReference>
<feature type="transmembrane region" description="Helical" evidence="4">
    <location>
        <begin position="161"/>
        <end position="183"/>
    </location>
</feature>
<dbReference type="AlphaFoldDB" id="A0A1W2BEL9"/>
<dbReference type="Proteomes" id="UP000192656">
    <property type="component" value="Unassembled WGS sequence"/>
</dbReference>
<feature type="domain" description="Major facilitator superfamily (MFS) profile" evidence="5">
    <location>
        <begin position="8"/>
        <end position="380"/>
    </location>
</feature>
<feature type="transmembrane region" description="Helical" evidence="4">
    <location>
        <begin position="98"/>
        <end position="121"/>
    </location>
</feature>
<feature type="transmembrane region" description="Helical" evidence="4">
    <location>
        <begin position="326"/>
        <end position="348"/>
    </location>
</feature>
<dbReference type="InterPro" id="IPR036259">
    <property type="entry name" value="MFS_trans_sf"/>
</dbReference>
<feature type="transmembrane region" description="Helical" evidence="4">
    <location>
        <begin position="133"/>
        <end position="155"/>
    </location>
</feature>
<protein>
    <submittedName>
        <fullName evidence="6">Predicted arabinose efflux permease, MFS family</fullName>
    </submittedName>
</protein>
<name>A0A1W2BEL9_9HYPH</name>
<evidence type="ECO:0000313" key="7">
    <source>
        <dbReference type="Proteomes" id="UP000192656"/>
    </source>
</evidence>
<dbReference type="InterPro" id="IPR010645">
    <property type="entry name" value="MFS_4"/>
</dbReference>
<dbReference type="GO" id="GO:0005886">
    <property type="term" value="C:plasma membrane"/>
    <property type="evidence" value="ECO:0007669"/>
    <property type="project" value="TreeGrafter"/>
</dbReference>
<feature type="transmembrane region" description="Helical" evidence="4">
    <location>
        <begin position="267"/>
        <end position="287"/>
    </location>
</feature>
<feature type="transmembrane region" description="Helical" evidence="4">
    <location>
        <begin position="293"/>
        <end position="314"/>
    </location>
</feature>
<accession>A0A1W2BEL9</accession>
<evidence type="ECO:0000313" key="6">
    <source>
        <dbReference type="EMBL" id="SMC71435.1"/>
    </source>
</evidence>
<dbReference type="STRING" id="937218.SAMN06297251_106115"/>
<dbReference type="OrthoDB" id="9797953at2"/>
<feature type="transmembrane region" description="Helical" evidence="4">
    <location>
        <begin position="204"/>
        <end position="231"/>
    </location>
</feature>
<reference evidence="6 7" key="1">
    <citation type="submission" date="2017-04" db="EMBL/GenBank/DDBJ databases">
        <authorList>
            <person name="Afonso C.L."/>
            <person name="Miller P.J."/>
            <person name="Scott M.A."/>
            <person name="Spackman E."/>
            <person name="Goraichik I."/>
            <person name="Dimitrov K.M."/>
            <person name="Suarez D.L."/>
            <person name="Swayne D.E."/>
        </authorList>
    </citation>
    <scope>NUCLEOTIDE SEQUENCE [LARGE SCALE GENOMIC DNA]</scope>
    <source>
        <strain evidence="6 7">CGMCC 1.10972</strain>
    </source>
</reference>
<evidence type="ECO:0000256" key="4">
    <source>
        <dbReference type="SAM" id="Phobius"/>
    </source>
</evidence>
<feature type="transmembrane region" description="Helical" evidence="4">
    <location>
        <begin position="73"/>
        <end position="92"/>
    </location>
</feature>
<dbReference type="SUPFAM" id="SSF103473">
    <property type="entry name" value="MFS general substrate transporter"/>
    <property type="match status" value="1"/>
</dbReference>
<keyword evidence="3 4" id="KW-0472">Membrane</keyword>
<dbReference type="PANTHER" id="PTHR23537">
    <property type="match status" value="1"/>
</dbReference>
<dbReference type="EMBL" id="FWXR01000006">
    <property type="protein sequence ID" value="SMC71435.1"/>
    <property type="molecule type" value="Genomic_DNA"/>
</dbReference>